<dbReference type="EMBL" id="BAABDD010000036">
    <property type="protein sequence ID" value="GAA3762519.1"/>
    <property type="molecule type" value="Genomic_DNA"/>
</dbReference>
<keyword evidence="2" id="KW-0812">Transmembrane</keyword>
<feature type="compositionally biased region" description="Low complexity" evidence="1">
    <location>
        <begin position="153"/>
        <end position="189"/>
    </location>
</feature>
<evidence type="ECO:0000256" key="2">
    <source>
        <dbReference type="SAM" id="Phobius"/>
    </source>
</evidence>
<dbReference type="PANTHER" id="PTHR38588:SF1">
    <property type="entry name" value="BLL0334 PROTEIN"/>
    <property type="match status" value="1"/>
</dbReference>
<comment type="caution">
    <text evidence="3">The sequence shown here is derived from an EMBL/GenBank/DDBJ whole genome shotgun (WGS) entry which is preliminary data.</text>
</comment>
<dbReference type="Pfam" id="PF06240">
    <property type="entry name" value="COXG"/>
    <property type="match status" value="1"/>
</dbReference>
<evidence type="ECO:0000313" key="4">
    <source>
        <dbReference type="Proteomes" id="UP001500908"/>
    </source>
</evidence>
<dbReference type="PANTHER" id="PTHR38588">
    <property type="entry name" value="BLL0334 PROTEIN"/>
    <property type="match status" value="1"/>
</dbReference>
<evidence type="ECO:0008006" key="5">
    <source>
        <dbReference type="Google" id="ProtNLM"/>
    </source>
</evidence>
<keyword evidence="4" id="KW-1185">Reference proteome</keyword>
<feature type="region of interest" description="Disordered" evidence="1">
    <location>
        <begin position="153"/>
        <end position="213"/>
    </location>
</feature>
<dbReference type="Proteomes" id="UP001500908">
    <property type="component" value="Unassembled WGS sequence"/>
</dbReference>
<evidence type="ECO:0000313" key="3">
    <source>
        <dbReference type="EMBL" id="GAA3762519.1"/>
    </source>
</evidence>
<reference evidence="4" key="1">
    <citation type="journal article" date="2019" name="Int. J. Syst. Evol. Microbiol.">
        <title>The Global Catalogue of Microorganisms (GCM) 10K type strain sequencing project: providing services to taxonomists for standard genome sequencing and annotation.</title>
        <authorList>
            <consortium name="The Broad Institute Genomics Platform"/>
            <consortium name="The Broad Institute Genome Sequencing Center for Infectious Disease"/>
            <person name="Wu L."/>
            <person name="Ma J."/>
        </authorList>
    </citation>
    <scope>NUCLEOTIDE SEQUENCE [LARGE SCALE GENOMIC DNA]</scope>
    <source>
        <strain evidence="4">JCM 17137</strain>
    </source>
</reference>
<dbReference type="CDD" id="cd07823">
    <property type="entry name" value="SRPBCC_5"/>
    <property type="match status" value="1"/>
</dbReference>
<dbReference type="InterPro" id="IPR010419">
    <property type="entry name" value="CO_DH_gsu"/>
</dbReference>
<gene>
    <name evidence="3" type="ORF">GCM10022402_45140</name>
</gene>
<dbReference type="RefSeq" id="WP_344976150.1">
    <property type="nucleotide sequence ID" value="NZ_BAABDD010000036.1"/>
</dbReference>
<dbReference type="SUPFAM" id="SSF55961">
    <property type="entry name" value="Bet v1-like"/>
    <property type="match status" value="1"/>
</dbReference>
<proteinExistence type="predicted"/>
<keyword evidence="2" id="KW-1133">Transmembrane helix</keyword>
<feature type="transmembrane region" description="Helical" evidence="2">
    <location>
        <begin position="233"/>
        <end position="250"/>
    </location>
</feature>
<organism evidence="3 4">
    <name type="scientific">Salinactinospora qingdaonensis</name>
    <dbReference type="NCBI Taxonomy" id="702744"/>
    <lineage>
        <taxon>Bacteria</taxon>
        <taxon>Bacillati</taxon>
        <taxon>Actinomycetota</taxon>
        <taxon>Actinomycetes</taxon>
        <taxon>Streptosporangiales</taxon>
        <taxon>Nocardiopsidaceae</taxon>
        <taxon>Salinactinospora</taxon>
    </lineage>
</organism>
<keyword evidence="2" id="KW-0472">Membrane</keyword>
<evidence type="ECO:0000256" key="1">
    <source>
        <dbReference type="SAM" id="MobiDB-lite"/>
    </source>
</evidence>
<protein>
    <recommendedName>
        <fullName evidence="5">Carbon monoxide dehydrogenase subunit G</fullName>
    </recommendedName>
</protein>
<feature type="compositionally biased region" description="Pro residues" evidence="1">
    <location>
        <begin position="194"/>
        <end position="206"/>
    </location>
</feature>
<dbReference type="Gene3D" id="3.30.530.20">
    <property type="match status" value="1"/>
</dbReference>
<name>A0ABP7GDY6_9ACTN</name>
<sequence length="261" mass="27171">MSTQLNNEFTVPVPIERAWAVLLDVERIAPCMPGATLESAQDDTFTGRVKVKVGPITVTYRGQARIISADESARLVTVDAEGKESRGTGTAAAKVTAALRAEDGTTRVTVDTDLNVTGRVAQFGRGVMADVSAKLVDKFAANLAAELERAEGAEQPAAAVPEPRAEAGAAPQEQPAPVAQEGAAAPVAEGEPKTQPPAEAPGPVPTRPAAEREGADSSLNLFDVAAGPLLKRALPAIGIAAALVAVVVWWRKRHTAADERY</sequence>
<accession>A0ABP7GDY6</accession>
<dbReference type="InterPro" id="IPR023393">
    <property type="entry name" value="START-like_dom_sf"/>
</dbReference>